<organism evidence="1 2">
    <name type="scientific">Boletus reticuloceps</name>
    <dbReference type="NCBI Taxonomy" id="495285"/>
    <lineage>
        <taxon>Eukaryota</taxon>
        <taxon>Fungi</taxon>
        <taxon>Dikarya</taxon>
        <taxon>Basidiomycota</taxon>
        <taxon>Agaricomycotina</taxon>
        <taxon>Agaricomycetes</taxon>
        <taxon>Agaricomycetidae</taxon>
        <taxon>Boletales</taxon>
        <taxon>Boletineae</taxon>
        <taxon>Boletaceae</taxon>
        <taxon>Boletoideae</taxon>
        <taxon>Boletus</taxon>
    </lineage>
</organism>
<evidence type="ECO:0000313" key="2">
    <source>
        <dbReference type="Proteomes" id="UP000683000"/>
    </source>
</evidence>
<keyword evidence="2" id="KW-1185">Reference proteome</keyword>
<protein>
    <recommendedName>
        <fullName evidence="3">C2H2-type domain-containing protein</fullName>
    </recommendedName>
</protein>
<proteinExistence type="predicted"/>
<accession>A0A8I2Z1N5</accession>
<dbReference type="EMBL" id="JAGFBS010000001">
    <property type="protein sequence ID" value="KAG6382124.1"/>
    <property type="molecule type" value="Genomic_DNA"/>
</dbReference>
<sequence length="389" mass="42981">MSGAPEPRFPFTPSLPIDSAFDGTLTVSEDYRTYLNLMPTPATENRVGHPLITENIPSFSATQYTDELYHDPVVFASHVDHMRTPISWDTSDVQQVAEVLPSPCSPTAVNGGYTTSVSYSIYDPGQNVANWDGQMAVGPPGSSWSTSPGHQPLFPHVDQENDTTHFHYSCSEPSFLHHSSPYQSFGSTLHHFVPNLTSIGSLQTSSRTPLALYRGPRVNSVCSLRRRRAARAIEYNGLWIDEEELLSGLMEPESKLTVHQCCWEEDHSSCLLWITGDKSRINAHIQKWHGGKPGGDKLQVDCRWSACGKTMLKESIARHIVNIHLGAMWECQGCGKEIVRNDVYGQHAAKSDVEACRTLGALITYSGDAREIDARAALQSGGRYLYAST</sequence>
<evidence type="ECO:0008006" key="3">
    <source>
        <dbReference type="Google" id="ProtNLM"/>
    </source>
</evidence>
<reference evidence="1" key="1">
    <citation type="submission" date="2021-03" db="EMBL/GenBank/DDBJ databases">
        <title>Evolutionary innovations through gain and loss of genes in the ectomycorrhizal Boletales.</title>
        <authorList>
            <person name="Wu G."/>
            <person name="Miyauchi S."/>
            <person name="Morin E."/>
            <person name="Yang Z.-L."/>
            <person name="Xu J."/>
            <person name="Martin F.M."/>
        </authorList>
    </citation>
    <scope>NUCLEOTIDE SEQUENCE</scope>
    <source>
        <strain evidence="1">BR01</strain>
    </source>
</reference>
<dbReference type="OrthoDB" id="2647604at2759"/>
<comment type="caution">
    <text evidence="1">The sequence shown here is derived from an EMBL/GenBank/DDBJ whole genome shotgun (WGS) entry which is preliminary data.</text>
</comment>
<dbReference type="Proteomes" id="UP000683000">
    <property type="component" value="Unassembled WGS sequence"/>
</dbReference>
<name>A0A8I2Z1N5_9AGAM</name>
<dbReference type="AlphaFoldDB" id="A0A8I2Z1N5"/>
<gene>
    <name evidence="1" type="ORF">JVT61DRAFT_767</name>
</gene>
<evidence type="ECO:0000313" key="1">
    <source>
        <dbReference type="EMBL" id="KAG6382124.1"/>
    </source>
</evidence>